<feature type="region of interest" description="Disordered" evidence="1">
    <location>
        <begin position="562"/>
        <end position="589"/>
    </location>
</feature>
<gene>
    <name evidence="2" type="ORF">BE21_35955</name>
</gene>
<dbReference type="Proteomes" id="UP000075502">
    <property type="component" value="Unassembled WGS sequence"/>
</dbReference>
<evidence type="ECO:0000313" key="3">
    <source>
        <dbReference type="Proteomes" id="UP000075502"/>
    </source>
</evidence>
<sequence>MEIFFLPPLAIARVGGSETPLECFTWATDQDIDGGNSTAIVPAVTLDVSADGSLRPYMPSVIRFRDGRALRPVAPFFELWATVSGEAGTEEVPLTLELLESQGASPADIHYTATAANRKAQRRTGKASCAFIAQMDVGGTDHARRDLLAYSPHNSGETPLVSRDRPIPLGHFQVIRPTRGEALGVKLSTLRVRFTPARGEVYGPPGAIAGPASPLPQGSALAPVTLGGRLHEIVRPENRILNPGTPWSSYVMDQPGQSDPQPSDSYDGVNVGDSRSWGVVDDTCDAVLQASLTLGGRRFLASARVLVGPPDFAPDRRPFVSLADDLADRDLPDAPIAEDLETEAEIADLFQRIYELASLSNLDANRNKAIETNDPSTIAPIYKEHPPFPDERTMTDADTNYSDERNYTGHQHYAKLAPATSDGALGEAASGGEPRPGPPAYPNDLSYTKRIVTAHAKLAYMESLIPFLQENRVRVRNLVRPPYGRLPELDPDPDPVSVPGWDQPPWDQPPRLRDPRVERDWLHDMRMPPYMRDSDETALSITRRQYSALMSFLDLFEEQMAGAKPDGSAPREEQAAGVEGERRRTRMSSALRRRVDRIYEIAKRGGTSSGGGAT</sequence>
<feature type="compositionally biased region" description="Basic and acidic residues" evidence="1">
    <location>
        <begin position="569"/>
        <end position="582"/>
    </location>
</feature>
<feature type="compositionally biased region" description="Polar residues" evidence="1">
    <location>
        <begin position="255"/>
        <end position="264"/>
    </location>
</feature>
<accession>A0A150TNT1</accession>
<dbReference type="AlphaFoldDB" id="A0A150TNT1"/>
<organism evidence="2 3">
    <name type="scientific">Sorangium cellulosum</name>
    <name type="common">Polyangium cellulosum</name>
    <dbReference type="NCBI Taxonomy" id="56"/>
    <lineage>
        <taxon>Bacteria</taxon>
        <taxon>Pseudomonadati</taxon>
        <taxon>Myxococcota</taxon>
        <taxon>Polyangia</taxon>
        <taxon>Polyangiales</taxon>
        <taxon>Polyangiaceae</taxon>
        <taxon>Sorangium</taxon>
    </lineage>
</organism>
<feature type="region of interest" description="Disordered" evidence="1">
    <location>
        <begin position="422"/>
        <end position="442"/>
    </location>
</feature>
<feature type="region of interest" description="Disordered" evidence="1">
    <location>
        <begin position="244"/>
        <end position="267"/>
    </location>
</feature>
<comment type="caution">
    <text evidence="2">The sequence shown here is derived from an EMBL/GenBank/DDBJ whole genome shotgun (WGS) entry which is preliminary data.</text>
</comment>
<reference evidence="2 3" key="1">
    <citation type="submission" date="2014-02" db="EMBL/GenBank/DDBJ databases">
        <title>The small core and large imbalanced accessory genome model reveals a collaborative survival strategy of Sorangium cellulosum strains in nature.</title>
        <authorList>
            <person name="Han K."/>
            <person name="Peng R."/>
            <person name="Blom J."/>
            <person name="Li Y.-Z."/>
        </authorList>
    </citation>
    <scope>NUCLEOTIDE SEQUENCE [LARGE SCALE GENOMIC DNA]</scope>
    <source>
        <strain evidence="2 3">So0007-03</strain>
    </source>
</reference>
<evidence type="ECO:0000256" key="1">
    <source>
        <dbReference type="SAM" id="MobiDB-lite"/>
    </source>
</evidence>
<protein>
    <submittedName>
        <fullName evidence="2">Uncharacterized protein</fullName>
    </submittedName>
</protein>
<proteinExistence type="predicted"/>
<name>A0A150TNT1_SORCE</name>
<dbReference type="EMBL" id="JEME01001739">
    <property type="protein sequence ID" value="KYG06247.1"/>
    <property type="molecule type" value="Genomic_DNA"/>
</dbReference>
<evidence type="ECO:0000313" key="2">
    <source>
        <dbReference type="EMBL" id="KYG06247.1"/>
    </source>
</evidence>